<dbReference type="Gene3D" id="2.60.40.150">
    <property type="entry name" value="C2 domain"/>
    <property type="match status" value="1"/>
</dbReference>
<dbReference type="AlphaFoldDB" id="A0A835PP57"/>
<dbReference type="PROSITE" id="PS50004">
    <property type="entry name" value="C2"/>
    <property type="match status" value="1"/>
</dbReference>
<reference evidence="2 3" key="1">
    <citation type="journal article" date="2020" name="Nat. Food">
        <title>A phased Vanilla planifolia genome enables genetic improvement of flavour and production.</title>
        <authorList>
            <person name="Hasing T."/>
            <person name="Tang H."/>
            <person name="Brym M."/>
            <person name="Khazi F."/>
            <person name="Huang T."/>
            <person name="Chambers A.H."/>
        </authorList>
    </citation>
    <scope>NUCLEOTIDE SEQUENCE [LARGE SCALE GENOMIC DNA]</scope>
    <source>
        <tissue evidence="2">Leaf</tissue>
    </source>
</reference>
<dbReference type="OrthoDB" id="1502398at2759"/>
<evidence type="ECO:0000259" key="1">
    <source>
        <dbReference type="PROSITE" id="PS50004"/>
    </source>
</evidence>
<dbReference type="PANTHER" id="PTHR31425">
    <property type="entry name" value="PHOSPHORIBOSYLANTHRANILATE TRANSFERASE ISOFORM 1"/>
    <property type="match status" value="1"/>
</dbReference>
<name>A0A835PP57_VANPL</name>
<evidence type="ECO:0000313" key="2">
    <source>
        <dbReference type="EMBL" id="KAG0457626.1"/>
    </source>
</evidence>
<dbReference type="Pfam" id="PF00168">
    <property type="entry name" value="C2"/>
    <property type="match status" value="1"/>
</dbReference>
<protein>
    <recommendedName>
        <fullName evidence="1">C2 domain-containing protein</fullName>
    </recommendedName>
</protein>
<organism evidence="2 3">
    <name type="scientific">Vanilla planifolia</name>
    <name type="common">Vanilla</name>
    <dbReference type="NCBI Taxonomy" id="51239"/>
    <lineage>
        <taxon>Eukaryota</taxon>
        <taxon>Viridiplantae</taxon>
        <taxon>Streptophyta</taxon>
        <taxon>Embryophyta</taxon>
        <taxon>Tracheophyta</taxon>
        <taxon>Spermatophyta</taxon>
        <taxon>Magnoliopsida</taxon>
        <taxon>Liliopsida</taxon>
        <taxon>Asparagales</taxon>
        <taxon>Orchidaceae</taxon>
        <taxon>Vanilloideae</taxon>
        <taxon>Vanilleae</taxon>
        <taxon>Vanilla</taxon>
    </lineage>
</organism>
<dbReference type="EMBL" id="JADCNL010000012">
    <property type="protein sequence ID" value="KAG0457626.1"/>
    <property type="molecule type" value="Genomic_DNA"/>
</dbReference>
<dbReference type="PANTHER" id="PTHR31425:SF50">
    <property type="entry name" value="FT-INTERACTING PROTEIN 3-RELATED"/>
    <property type="match status" value="1"/>
</dbReference>
<evidence type="ECO:0000313" key="3">
    <source>
        <dbReference type="Proteomes" id="UP000636800"/>
    </source>
</evidence>
<dbReference type="Proteomes" id="UP000636800">
    <property type="component" value="Chromosome 12"/>
</dbReference>
<gene>
    <name evidence="2" type="ORF">HPP92_022783</name>
</gene>
<comment type="caution">
    <text evidence="2">The sequence shown here is derived from an EMBL/GenBank/DDBJ whole genome shotgun (WGS) entry which is preliminary data.</text>
</comment>
<dbReference type="SUPFAM" id="SSF49562">
    <property type="entry name" value="C2 domain (Calcium/lipid-binding domain, CaLB)"/>
    <property type="match status" value="1"/>
</dbReference>
<dbReference type="InterPro" id="IPR000008">
    <property type="entry name" value="C2_dom"/>
</dbReference>
<dbReference type="InterPro" id="IPR035892">
    <property type="entry name" value="C2_domain_sf"/>
</dbReference>
<dbReference type="InterPro" id="IPR047259">
    <property type="entry name" value="QUIRKY-like"/>
</dbReference>
<feature type="domain" description="C2" evidence="1">
    <location>
        <begin position="1"/>
        <end position="82"/>
    </location>
</feature>
<proteinExistence type="predicted"/>
<keyword evidence="3" id="KW-1185">Reference proteome</keyword>
<accession>A0A835PP57</accession>
<sequence>MGSSVPYVAVRVGNFRGITRHIDKKDDPEWNQVFAFSKDSNLASMIEVTLNSKDCSRTSLWASLRSKCLRYQNASHRIVLWLHSGISWRITRGTR</sequence>